<dbReference type="AlphaFoldDB" id="A0A8R7QHP2"/>
<proteinExistence type="predicted"/>
<accession>A0A8R7QHP2</accession>
<keyword evidence="2" id="KW-1185">Reference proteome</keyword>
<evidence type="ECO:0000313" key="1">
    <source>
        <dbReference type="EnsemblPlants" id="TuG1812G0500003691.01.T01.cds360450"/>
    </source>
</evidence>
<name>A0A8R7QHP2_TRIUA</name>
<sequence length="95" mass="10368">MRSSLVCSSAMWWRQHTDFIRLFYVCGGGVLGFSELTDIDGFGAGGIFLCRFTGTPTFGAFFGCFPSALACDDTFEVHKAAKIARTTKSLSSFML</sequence>
<dbReference type="EnsemblPlants" id="TuG1812G0500003691.01.T01">
    <property type="protein sequence ID" value="TuG1812G0500003691.01.T01.cds360450"/>
    <property type="gene ID" value="TuG1812G0500003691.01"/>
</dbReference>
<dbReference type="Proteomes" id="UP000015106">
    <property type="component" value="Chromosome 5"/>
</dbReference>
<evidence type="ECO:0000313" key="2">
    <source>
        <dbReference type="Proteomes" id="UP000015106"/>
    </source>
</evidence>
<dbReference type="Gramene" id="TuG1812G0500003691.01.T01">
    <property type="protein sequence ID" value="TuG1812G0500003691.01.T01.cds360450"/>
    <property type="gene ID" value="TuG1812G0500003691.01"/>
</dbReference>
<reference evidence="2" key="1">
    <citation type="journal article" date="2013" name="Nature">
        <title>Draft genome of the wheat A-genome progenitor Triticum urartu.</title>
        <authorList>
            <person name="Ling H.Q."/>
            <person name="Zhao S."/>
            <person name="Liu D."/>
            <person name="Wang J."/>
            <person name="Sun H."/>
            <person name="Zhang C."/>
            <person name="Fan H."/>
            <person name="Li D."/>
            <person name="Dong L."/>
            <person name="Tao Y."/>
            <person name="Gao C."/>
            <person name="Wu H."/>
            <person name="Li Y."/>
            <person name="Cui Y."/>
            <person name="Guo X."/>
            <person name="Zheng S."/>
            <person name="Wang B."/>
            <person name="Yu K."/>
            <person name="Liang Q."/>
            <person name="Yang W."/>
            <person name="Lou X."/>
            <person name="Chen J."/>
            <person name="Feng M."/>
            <person name="Jian J."/>
            <person name="Zhang X."/>
            <person name="Luo G."/>
            <person name="Jiang Y."/>
            <person name="Liu J."/>
            <person name="Wang Z."/>
            <person name="Sha Y."/>
            <person name="Zhang B."/>
            <person name="Wu H."/>
            <person name="Tang D."/>
            <person name="Shen Q."/>
            <person name="Xue P."/>
            <person name="Zou S."/>
            <person name="Wang X."/>
            <person name="Liu X."/>
            <person name="Wang F."/>
            <person name="Yang Y."/>
            <person name="An X."/>
            <person name="Dong Z."/>
            <person name="Zhang K."/>
            <person name="Zhang X."/>
            <person name="Luo M.C."/>
            <person name="Dvorak J."/>
            <person name="Tong Y."/>
            <person name="Wang J."/>
            <person name="Yang H."/>
            <person name="Li Z."/>
            <person name="Wang D."/>
            <person name="Zhang A."/>
            <person name="Wang J."/>
        </authorList>
    </citation>
    <scope>NUCLEOTIDE SEQUENCE</scope>
    <source>
        <strain evidence="2">cv. G1812</strain>
    </source>
</reference>
<reference evidence="1" key="3">
    <citation type="submission" date="2022-06" db="UniProtKB">
        <authorList>
            <consortium name="EnsemblPlants"/>
        </authorList>
    </citation>
    <scope>IDENTIFICATION</scope>
</reference>
<protein>
    <submittedName>
        <fullName evidence="1">Uncharacterized protein</fullName>
    </submittedName>
</protein>
<organism evidence="1 2">
    <name type="scientific">Triticum urartu</name>
    <name type="common">Red wild einkorn</name>
    <name type="synonym">Crithodium urartu</name>
    <dbReference type="NCBI Taxonomy" id="4572"/>
    <lineage>
        <taxon>Eukaryota</taxon>
        <taxon>Viridiplantae</taxon>
        <taxon>Streptophyta</taxon>
        <taxon>Embryophyta</taxon>
        <taxon>Tracheophyta</taxon>
        <taxon>Spermatophyta</taxon>
        <taxon>Magnoliopsida</taxon>
        <taxon>Liliopsida</taxon>
        <taxon>Poales</taxon>
        <taxon>Poaceae</taxon>
        <taxon>BOP clade</taxon>
        <taxon>Pooideae</taxon>
        <taxon>Triticodae</taxon>
        <taxon>Triticeae</taxon>
        <taxon>Triticinae</taxon>
        <taxon>Triticum</taxon>
    </lineage>
</organism>
<reference evidence="1" key="2">
    <citation type="submission" date="2018-03" db="EMBL/GenBank/DDBJ databases">
        <title>The Triticum urartu genome reveals the dynamic nature of wheat genome evolution.</title>
        <authorList>
            <person name="Ling H."/>
            <person name="Ma B."/>
            <person name="Shi X."/>
            <person name="Liu H."/>
            <person name="Dong L."/>
            <person name="Sun H."/>
            <person name="Cao Y."/>
            <person name="Gao Q."/>
            <person name="Zheng S."/>
            <person name="Li Y."/>
            <person name="Yu Y."/>
            <person name="Du H."/>
            <person name="Qi M."/>
            <person name="Li Y."/>
            <person name="Yu H."/>
            <person name="Cui Y."/>
            <person name="Wang N."/>
            <person name="Chen C."/>
            <person name="Wu H."/>
            <person name="Zhao Y."/>
            <person name="Zhang J."/>
            <person name="Li Y."/>
            <person name="Zhou W."/>
            <person name="Zhang B."/>
            <person name="Hu W."/>
            <person name="Eijk M."/>
            <person name="Tang J."/>
            <person name="Witsenboer H."/>
            <person name="Zhao S."/>
            <person name="Li Z."/>
            <person name="Zhang A."/>
            <person name="Wang D."/>
            <person name="Liang C."/>
        </authorList>
    </citation>
    <scope>NUCLEOTIDE SEQUENCE [LARGE SCALE GENOMIC DNA]</scope>
    <source>
        <strain evidence="1">cv. G1812</strain>
    </source>
</reference>